<evidence type="ECO:0008006" key="5">
    <source>
        <dbReference type="Google" id="ProtNLM"/>
    </source>
</evidence>
<feature type="region of interest" description="Disordered" evidence="2">
    <location>
        <begin position="517"/>
        <end position="796"/>
    </location>
</feature>
<evidence type="ECO:0000256" key="1">
    <source>
        <dbReference type="ARBA" id="ARBA00008330"/>
    </source>
</evidence>
<dbReference type="PANTHER" id="PTHR11521">
    <property type="entry name" value="TROPONIN T"/>
    <property type="match status" value="1"/>
</dbReference>
<dbReference type="InterPro" id="IPR038077">
    <property type="entry name" value="Troponin_sf"/>
</dbReference>
<feature type="region of interest" description="Disordered" evidence="2">
    <location>
        <begin position="938"/>
        <end position="1022"/>
    </location>
</feature>
<dbReference type="PANTHER" id="PTHR11521:SF7">
    <property type="entry name" value="TROPONIN T"/>
    <property type="match status" value="1"/>
</dbReference>
<reference evidence="3" key="1">
    <citation type="submission" date="2023-06" db="EMBL/GenBank/DDBJ databases">
        <title>Genomic analysis of the entomopathogenic nematode Steinernema hermaphroditum.</title>
        <authorList>
            <person name="Schwarz E.M."/>
            <person name="Heppert J.K."/>
            <person name="Baniya A."/>
            <person name="Schwartz H.T."/>
            <person name="Tan C.-H."/>
            <person name="Antoshechkin I."/>
            <person name="Sternberg P.W."/>
            <person name="Goodrich-Blair H."/>
            <person name="Dillman A.R."/>
        </authorList>
    </citation>
    <scope>NUCLEOTIDE SEQUENCE</scope>
    <source>
        <strain evidence="3">PS9179</strain>
        <tissue evidence="3">Whole animal</tissue>
    </source>
</reference>
<gene>
    <name evidence="3" type="ORF">QR680_001759</name>
</gene>
<organism evidence="3 4">
    <name type="scientific">Steinernema hermaphroditum</name>
    <dbReference type="NCBI Taxonomy" id="289476"/>
    <lineage>
        <taxon>Eukaryota</taxon>
        <taxon>Metazoa</taxon>
        <taxon>Ecdysozoa</taxon>
        <taxon>Nematoda</taxon>
        <taxon>Chromadorea</taxon>
        <taxon>Rhabditida</taxon>
        <taxon>Tylenchina</taxon>
        <taxon>Panagrolaimomorpha</taxon>
        <taxon>Strongyloidoidea</taxon>
        <taxon>Steinernematidae</taxon>
        <taxon>Steinernema</taxon>
    </lineage>
</organism>
<evidence type="ECO:0000313" key="3">
    <source>
        <dbReference type="EMBL" id="KAK0396541.1"/>
    </source>
</evidence>
<name>A0AA39LG85_9BILA</name>
<feature type="region of interest" description="Disordered" evidence="2">
    <location>
        <begin position="64"/>
        <end position="98"/>
    </location>
</feature>
<dbReference type="GO" id="GO:0045214">
    <property type="term" value="P:sarcomere organization"/>
    <property type="evidence" value="ECO:0007669"/>
    <property type="project" value="TreeGrafter"/>
</dbReference>
<feature type="region of interest" description="Disordered" evidence="2">
    <location>
        <begin position="889"/>
        <end position="924"/>
    </location>
</feature>
<dbReference type="Proteomes" id="UP001175271">
    <property type="component" value="Unassembled WGS sequence"/>
</dbReference>
<dbReference type="GO" id="GO:0006936">
    <property type="term" value="P:muscle contraction"/>
    <property type="evidence" value="ECO:0007669"/>
    <property type="project" value="TreeGrafter"/>
</dbReference>
<dbReference type="Gene3D" id="1.20.5.350">
    <property type="match status" value="1"/>
</dbReference>
<dbReference type="FunFam" id="1.20.5.350:FF:000006">
    <property type="entry name" value="TropoNin T"/>
    <property type="match status" value="1"/>
</dbReference>
<comment type="caution">
    <text evidence="3">The sequence shown here is derived from an EMBL/GenBank/DDBJ whole genome shotgun (WGS) entry which is preliminary data.</text>
</comment>
<dbReference type="GO" id="GO:0005861">
    <property type="term" value="C:troponin complex"/>
    <property type="evidence" value="ECO:0007669"/>
    <property type="project" value="InterPro"/>
</dbReference>
<dbReference type="GO" id="GO:0005523">
    <property type="term" value="F:tropomyosin binding"/>
    <property type="evidence" value="ECO:0007669"/>
    <property type="project" value="TreeGrafter"/>
</dbReference>
<dbReference type="SUPFAM" id="SSF90250">
    <property type="entry name" value="Troponin coil-coiled subunits"/>
    <property type="match status" value="1"/>
</dbReference>
<dbReference type="InterPro" id="IPR001978">
    <property type="entry name" value="Troponin"/>
</dbReference>
<feature type="region of interest" description="Disordered" evidence="2">
    <location>
        <begin position="1"/>
        <end position="30"/>
    </location>
</feature>
<proteinExistence type="inferred from homology"/>
<keyword evidence="4" id="KW-1185">Reference proteome</keyword>
<evidence type="ECO:0000256" key="2">
    <source>
        <dbReference type="SAM" id="MobiDB-lite"/>
    </source>
</evidence>
<feature type="compositionally biased region" description="Basic and acidic residues" evidence="2">
    <location>
        <begin position="87"/>
        <end position="98"/>
    </location>
</feature>
<evidence type="ECO:0000313" key="4">
    <source>
        <dbReference type="Proteomes" id="UP001175271"/>
    </source>
</evidence>
<feature type="compositionally biased region" description="Basic and acidic residues" evidence="2">
    <location>
        <begin position="691"/>
        <end position="774"/>
    </location>
</feature>
<feature type="compositionally biased region" description="Basic and acidic residues" evidence="2">
    <location>
        <begin position="520"/>
        <end position="530"/>
    </location>
</feature>
<dbReference type="EMBL" id="JAUCMV010000005">
    <property type="protein sequence ID" value="KAK0396541.1"/>
    <property type="molecule type" value="Genomic_DNA"/>
</dbReference>
<feature type="compositionally biased region" description="Acidic residues" evidence="2">
    <location>
        <begin position="635"/>
        <end position="661"/>
    </location>
</feature>
<dbReference type="GO" id="GO:0006937">
    <property type="term" value="P:regulation of muscle contraction"/>
    <property type="evidence" value="ECO:0007669"/>
    <property type="project" value="InterPro"/>
</dbReference>
<feature type="compositionally biased region" description="Polar residues" evidence="2">
    <location>
        <begin position="64"/>
        <end position="86"/>
    </location>
</feature>
<sequence length="1022" mass="116370">MSRSLKYSSLNDYPVSGSQFSKPRSSSVTSPLALTPRAFASGPLASPLSTGTFFDYAPPLDQSYQSSSTTGRINGSAMSTNQTKSTSMERRKSSKDDVDVGQSEFIRRLLDAHSRVDELLRSRGLKGEDERKYLSGRTYDEIPRIDEEPIYRPRRFRRASIGSDSGLSTDSDSENSVPCEAIPSTSSVLEDIASEIPDFICVQQAETVVAVLDCYDFQSICFAIGAPKRKKIIIRQKKIREESPKVEDSDSTVDLKRRVQRSSAEICIQHVSFYQLAHALSQPPKVQERFCKMHFRITERSLRNMASSAVFKATSKTVKVAKTISMVKPPAVTIEPTRRVALKRVHPPTIMKPVQKPVAIPPQFAQFNRPCRRTTEKSGSNEISTARSNLKKVPFNKVVSPSKLAVYHVTSKEADTPAVVHSLSSQTSVKSQELTTEKTKQIKKTKKVLPKSVAVKSKPVIVKTEHNFPSPKPDVQKEYSEYDEVDKKLVASFRAKQHIPIPTFVARPLTPPIPVTIEPKAAEEDKKSADEPPTFIRRRSPVRARKQSETKAESSTKPLRHKSKPKTKVKTASASHPKIVPKPLSDRHSNPFGVVLRKTPPKSQQNALPARPISELMPKKPWVPKWRRVERSSEEEYEEEEEVEEEEIEAEAEEVEAEDDDEHKVHKSAPKEEEPSSMTEGEKAMLAAKKRHEEEEAAKLQDYEERRRLERDREEEELRILKEKQERRRQEREEEERQFAERRRQEEERRRQEEEDRKAKLEAEKRRKEEEKLKRQQMMAGSFAAATGAPGGRNFVIPTKTEKADKFGNIVQAKQEMGMTKEQQEEAKRTFLSAVCKAIDVTNVLPADLKERIKQLHQRICKLEAEKYDLEKRHERQEYDLKELNERQRQVARSNALKKGLDPVEAASSRHPPKVNVASKFDRQTDRRSFGDRRYLFENVPTKPSPKLARGTARPPPEWGRKENEELELIRKNLDPPTYIEQNPIEGARPPVEPIPLQLPTDDQVPEQNGVDSGLLENEVAA</sequence>
<dbReference type="AlphaFoldDB" id="A0AA39LG85"/>
<feature type="compositionally biased region" description="Basic residues" evidence="2">
    <location>
        <begin position="536"/>
        <end position="545"/>
    </location>
</feature>
<dbReference type="Pfam" id="PF00992">
    <property type="entry name" value="Troponin"/>
    <property type="match status" value="1"/>
</dbReference>
<comment type="similarity">
    <text evidence="1">Belongs to the troponin T family.</text>
</comment>
<feature type="compositionally biased region" description="Basic and acidic residues" evidence="2">
    <location>
        <begin position="959"/>
        <end position="974"/>
    </location>
</feature>
<feature type="compositionally biased region" description="Basic residues" evidence="2">
    <location>
        <begin position="558"/>
        <end position="569"/>
    </location>
</feature>
<protein>
    <recommendedName>
        <fullName evidence="5">Troponin T</fullName>
    </recommendedName>
</protein>
<accession>A0AA39LG85</accession>
<dbReference type="InterPro" id="IPR027707">
    <property type="entry name" value="TNNT"/>
</dbReference>